<dbReference type="AlphaFoldDB" id="A0A0A9A8N6"/>
<organism evidence="1">
    <name type="scientific">Arundo donax</name>
    <name type="common">Giant reed</name>
    <name type="synonym">Donax arundinaceus</name>
    <dbReference type="NCBI Taxonomy" id="35708"/>
    <lineage>
        <taxon>Eukaryota</taxon>
        <taxon>Viridiplantae</taxon>
        <taxon>Streptophyta</taxon>
        <taxon>Embryophyta</taxon>
        <taxon>Tracheophyta</taxon>
        <taxon>Spermatophyta</taxon>
        <taxon>Magnoliopsida</taxon>
        <taxon>Liliopsida</taxon>
        <taxon>Poales</taxon>
        <taxon>Poaceae</taxon>
        <taxon>PACMAD clade</taxon>
        <taxon>Arundinoideae</taxon>
        <taxon>Arundineae</taxon>
        <taxon>Arundo</taxon>
    </lineage>
</organism>
<sequence>MFQSSHCHAYFYLFHSWI</sequence>
<evidence type="ECO:0000313" key="1">
    <source>
        <dbReference type="EMBL" id="JAD45360.1"/>
    </source>
</evidence>
<name>A0A0A9A8N6_ARUDO</name>
<reference evidence="1" key="1">
    <citation type="submission" date="2014-09" db="EMBL/GenBank/DDBJ databases">
        <authorList>
            <person name="Magalhaes I.L.F."/>
            <person name="Oliveira U."/>
            <person name="Santos F.R."/>
            <person name="Vidigal T.H.D.A."/>
            <person name="Brescovit A.D."/>
            <person name="Santos A.J."/>
        </authorList>
    </citation>
    <scope>NUCLEOTIDE SEQUENCE</scope>
    <source>
        <tissue evidence="1">Shoot tissue taken approximately 20 cm above the soil surface</tissue>
    </source>
</reference>
<dbReference type="EMBL" id="GBRH01252535">
    <property type="protein sequence ID" value="JAD45360.1"/>
    <property type="molecule type" value="Transcribed_RNA"/>
</dbReference>
<protein>
    <submittedName>
        <fullName evidence="1">Uncharacterized protein</fullName>
    </submittedName>
</protein>
<accession>A0A0A9A8N6</accession>
<proteinExistence type="predicted"/>
<reference evidence="1" key="2">
    <citation type="journal article" date="2015" name="Data Brief">
        <title>Shoot transcriptome of the giant reed, Arundo donax.</title>
        <authorList>
            <person name="Barrero R.A."/>
            <person name="Guerrero F.D."/>
            <person name="Moolhuijzen P."/>
            <person name="Goolsby J.A."/>
            <person name="Tidwell J."/>
            <person name="Bellgard S.E."/>
            <person name="Bellgard M.I."/>
        </authorList>
    </citation>
    <scope>NUCLEOTIDE SEQUENCE</scope>
    <source>
        <tissue evidence="1">Shoot tissue taken approximately 20 cm above the soil surface</tissue>
    </source>
</reference>